<sequence>MRYPVTIAAVALSIILCLFNSTGYDPHNLFFFMFSPPAWISDVFYDIHATPIVVMYALTIVCYAVIGYVCDRLIAADRKRRRA</sequence>
<dbReference type="Proteomes" id="UP000215145">
    <property type="component" value="Unassembled WGS sequence"/>
</dbReference>
<keyword evidence="3" id="KW-1185">Reference proteome</keyword>
<name>A0A229P4R7_9BACL</name>
<organism evidence="2 3">
    <name type="scientific">Paenibacillus herberti</name>
    <dbReference type="NCBI Taxonomy" id="1619309"/>
    <lineage>
        <taxon>Bacteria</taxon>
        <taxon>Bacillati</taxon>
        <taxon>Bacillota</taxon>
        <taxon>Bacilli</taxon>
        <taxon>Bacillales</taxon>
        <taxon>Paenibacillaceae</taxon>
        <taxon>Paenibacillus</taxon>
    </lineage>
</organism>
<accession>A0A229P4R7</accession>
<keyword evidence="1" id="KW-0472">Membrane</keyword>
<keyword evidence="1" id="KW-1133">Transmembrane helix</keyword>
<feature type="transmembrane region" description="Helical" evidence="1">
    <location>
        <begin position="47"/>
        <end position="70"/>
    </location>
</feature>
<dbReference type="OrthoDB" id="2622240at2"/>
<dbReference type="RefSeq" id="WP_089524025.1">
    <property type="nucleotide sequence ID" value="NZ_NMUQ01000001.1"/>
</dbReference>
<evidence type="ECO:0000313" key="3">
    <source>
        <dbReference type="Proteomes" id="UP000215145"/>
    </source>
</evidence>
<dbReference type="AlphaFoldDB" id="A0A229P4R7"/>
<protein>
    <submittedName>
        <fullName evidence="2">Uncharacterized protein</fullName>
    </submittedName>
</protein>
<reference evidence="2 3" key="1">
    <citation type="submission" date="2017-07" db="EMBL/GenBank/DDBJ databases">
        <title>Paenibacillus herberti R33 genome sequencing and assembly.</title>
        <authorList>
            <person name="Su W."/>
        </authorList>
    </citation>
    <scope>NUCLEOTIDE SEQUENCE [LARGE SCALE GENOMIC DNA]</scope>
    <source>
        <strain evidence="2 3">R33</strain>
    </source>
</reference>
<evidence type="ECO:0000256" key="1">
    <source>
        <dbReference type="SAM" id="Phobius"/>
    </source>
</evidence>
<keyword evidence="1" id="KW-0812">Transmembrane</keyword>
<proteinExistence type="predicted"/>
<comment type="caution">
    <text evidence="2">The sequence shown here is derived from an EMBL/GenBank/DDBJ whole genome shotgun (WGS) entry which is preliminary data.</text>
</comment>
<gene>
    <name evidence="2" type="ORF">CGZ75_09965</name>
</gene>
<evidence type="ECO:0000313" key="2">
    <source>
        <dbReference type="EMBL" id="OXM16944.1"/>
    </source>
</evidence>
<dbReference type="EMBL" id="NMUQ01000001">
    <property type="protein sequence ID" value="OXM16944.1"/>
    <property type="molecule type" value="Genomic_DNA"/>
</dbReference>